<dbReference type="GO" id="GO:0031425">
    <property type="term" value="P:chloroplast RNA processing"/>
    <property type="evidence" value="ECO:0007669"/>
    <property type="project" value="UniProtKB-ARBA"/>
</dbReference>
<dbReference type="FunFam" id="1.25.40.10:FF:000196">
    <property type="entry name" value="Pentatricopeptide repeat-containing protein At4g14850"/>
    <property type="match status" value="1"/>
</dbReference>
<dbReference type="AlphaFoldDB" id="A0A5N5K136"/>
<feature type="repeat" description="PPR" evidence="3">
    <location>
        <begin position="362"/>
        <end position="396"/>
    </location>
</feature>
<dbReference type="EMBL" id="VDCV01000016">
    <property type="protein sequence ID" value="KAB5520877.1"/>
    <property type="molecule type" value="Genomic_DNA"/>
</dbReference>
<feature type="repeat" description="PPR" evidence="3">
    <location>
        <begin position="331"/>
        <end position="361"/>
    </location>
</feature>
<dbReference type="InterPro" id="IPR011990">
    <property type="entry name" value="TPR-like_helical_dom_sf"/>
</dbReference>
<gene>
    <name evidence="5" type="ORF">DKX38_025196</name>
</gene>
<evidence type="ECO:0000256" key="2">
    <source>
        <dbReference type="ARBA" id="ARBA00022737"/>
    </source>
</evidence>
<comment type="caution">
    <text evidence="5">The sequence shown here is derived from an EMBL/GenBank/DDBJ whole genome shotgun (WGS) entry which is preliminary data.</text>
</comment>
<evidence type="ECO:0000256" key="1">
    <source>
        <dbReference type="ARBA" id="ARBA00006643"/>
    </source>
</evidence>
<organism evidence="5 6">
    <name type="scientific">Salix brachista</name>
    <dbReference type="NCBI Taxonomy" id="2182728"/>
    <lineage>
        <taxon>Eukaryota</taxon>
        <taxon>Viridiplantae</taxon>
        <taxon>Streptophyta</taxon>
        <taxon>Embryophyta</taxon>
        <taxon>Tracheophyta</taxon>
        <taxon>Spermatophyta</taxon>
        <taxon>Magnoliopsida</taxon>
        <taxon>eudicotyledons</taxon>
        <taxon>Gunneridae</taxon>
        <taxon>Pentapetalae</taxon>
        <taxon>rosids</taxon>
        <taxon>fabids</taxon>
        <taxon>Malpighiales</taxon>
        <taxon>Salicaceae</taxon>
        <taxon>Saliceae</taxon>
        <taxon>Salix</taxon>
    </lineage>
</organism>
<evidence type="ECO:0000313" key="6">
    <source>
        <dbReference type="Proteomes" id="UP000326939"/>
    </source>
</evidence>
<dbReference type="Proteomes" id="UP000326939">
    <property type="component" value="Chromosome 16"/>
</dbReference>
<accession>A0A5N5K136</accession>
<protein>
    <recommendedName>
        <fullName evidence="4">DYW domain-containing protein</fullName>
    </recommendedName>
</protein>
<feature type="repeat" description="PPR" evidence="3">
    <location>
        <begin position="260"/>
        <end position="294"/>
    </location>
</feature>
<dbReference type="InterPro" id="IPR002885">
    <property type="entry name" value="PPR_rpt"/>
</dbReference>
<dbReference type="GO" id="GO:0009451">
    <property type="term" value="P:RNA modification"/>
    <property type="evidence" value="ECO:0007669"/>
    <property type="project" value="InterPro"/>
</dbReference>
<keyword evidence="2" id="KW-0677">Repeat</keyword>
<keyword evidence="6" id="KW-1185">Reference proteome</keyword>
<dbReference type="InterPro" id="IPR046960">
    <property type="entry name" value="PPR_At4g14850-like_plant"/>
</dbReference>
<dbReference type="GO" id="GO:0008270">
    <property type="term" value="F:zinc ion binding"/>
    <property type="evidence" value="ECO:0007669"/>
    <property type="project" value="InterPro"/>
</dbReference>
<dbReference type="Gene3D" id="1.25.40.10">
    <property type="entry name" value="Tetratricopeptide repeat domain"/>
    <property type="match status" value="4"/>
</dbReference>
<comment type="similarity">
    <text evidence="1">Belongs to the PPR family. PCMP-H subfamily.</text>
</comment>
<dbReference type="InterPro" id="IPR032867">
    <property type="entry name" value="DYW_dom"/>
</dbReference>
<dbReference type="Pfam" id="PF01535">
    <property type="entry name" value="PPR"/>
    <property type="match status" value="6"/>
</dbReference>
<proteinExistence type="inferred from homology"/>
<dbReference type="PANTHER" id="PTHR24015">
    <property type="entry name" value="OS07G0578800 PROTEIN-RELATED"/>
    <property type="match status" value="1"/>
</dbReference>
<dbReference type="Pfam" id="PF14432">
    <property type="entry name" value="DYW_deaminase"/>
    <property type="match status" value="1"/>
</dbReference>
<dbReference type="InterPro" id="IPR046848">
    <property type="entry name" value="E_motif"/>
</dbReference>
<dbReference type="FunFam" id="1.25.40.10:FF:001050">
    <property type="entry name" value="Pentatricopeptide repeat-containing protein At2g33760"/>
    <property type="match status" value="1"/>
</dbReference>
<dbReference type="Pfam" id="PF20431">
    <property type="entry name" value="E_motif"/>
    <property type="match status" value="1"/>
</dbReference>
<reference evidence="6" key="1">
    <citation type="journal article" date="2019" name="Gigascience">
        <title>De novo genome assembly of the endangered Acer yangbiense, a plant species with extremely small populations endemic to Yunnan Province, China.</title>
        <authorList>
            <person name="Yang J."/>
            <person name="Wariss H.M."/>
            <person name="Tao L."/>
            <person name="Zhang R."/>
            <person name="Yun Q."/>
            <person name="Hollingsworth P."/>
            <person name="Dao Z."/>
            <person name="Luo G."/>
            <person name="Guo H."/>
            <person name="Ma Y."/>
            <person name="Sun W."/>
        </authorList>
    </citation>
    <scope>NUCLEOTIDE SEQUENCE [LARGE SCALE GENOMIC DNA]</scope>
    <source>
        <strain evidence="6">cv. br00</strain>
    </source>
</reference>
<dbReference type="Pfam" id="PF13812">
    <property type="entry name" value="PPR_3"/>
    <property type="match status" value="1"/>
</dbReference>
<sequence>MKIPNPISLHLLTISFKIHKNHFSTAAAAAAAASTNTNLTTLFNKYFDKTDVYSWNSLIAELARGGDSCESLRAFSWMRKLDIKPNRSTFPCAIKSCSALFDLNSGEQTHQQALVFGFESDLFVSSALIDMYSKCGKLSNARVLFDEIPQRNIVTWTSLITGYVKNDDAHEALMVFKEFLFEKSKGNDVGTSVDSVAMVSVLSACARVSNKAVSEGVHGVAIKVGLDKVMGVENTLLDAYAKCGEVSLSRKVFDEMAGKDVVSWNSMIAVYAQNGLSTDAFEVFHGMLKNGGGKYNEVTLSTLLQASAHEGALRVGMCLHDQVLKMGYVNNVIVATSIIDMYCKCGQAEMARNAFDGMKEKNVRSWTAMIAGYGMHGFAREALDVFYQMIWAGVKPNYITFISVLAACSHAGFLDEGWRWFNAMSHEYNVEPGVEHYGCMVDLLGRAGYIKEAYNLIKSMKVRRDFVLWGSLLAACRIHKNVELAEISARELFKLDPSNCGYYVLLANIYADAGRWKDVERMRIVVKDRGLVKPPGYSLVELKGMVHIFLVGDKEHPQHEKIYKYLEELSVKLQEAGYVPNMASVLHDVDEEEKEMIVRVHSEKLAVAFGVMNSVPGSTIHVIKNLRVCGDCHAVIKLISKIVSREIIVRDAKRFHHFKDGLCSCGDYW</sequence>
<feature type="domain" description="DYW" evidence="4">
    <location>
        <begin position="577"/>
        <end position="669"/>
    </location>
</feature>
<dbReference type="SUPFAM" id="SSF48452">
    <property type="entry name" value="TPR-like"/>
    <property type="match status" value="1"/>
</dbReference>
<evidence type="ECO:0000259" key="4">
    <source>
        <dbReference type="Pfam" id="PF14432"/>
    </source>
</evidence>
<dbReference type="FunFam" id="1.25.40.10:FF:000231">
    <property type="entry name" value="Pentatricopeptide repeat-containing protein chloroplastic"/>
    <property type="match status" value="1"/>
</dbReference>
<evidence type="ECO:0000313" key="5">
    <source>
        <dbReference type="EMBL" id="KAB5520877.1"/>
    </source>
</evidence>
<name>A0A5N5K136_9ROSI</name>
<dbReference type="PANTHER" id="PTHR24015:SF1063">
    <property type="entry name" value="OS12G0156900 PROTEIN"/>
    <property type="match status" value="1"/>
</dbReference>
<dbReference type="Pfam" id="PF13041">
    <property type="entry name" value="PPR_2"/>
    <property type="match status" value="1"/>
</dbReference>
<dbReference type="GO" id="GO:0003723">
    <property type="term" value="F:RNA binding"/>
    <property type="evidence" value="ECO:0007669"/>
    <property type="project" value="InterPro"/>
</dbReference>
<dbReference type="FunFam" id="1.25.40.10:FF:000968">
    <property type="entry name" value="Pentatricopeptide repeat-containing protein, mitochondrial"/>
    <property type="match status" value="1"/>
</dbReference>
<feature type="repeat" description="PPR" evidence="3">
    <location>
        <begin position="51"/>
        <end position="85"/>
    </location>
</feature>
<feature type="repeat" description="PPR" evidence="3">
    <location>
        <begin position="121"/>
        <end position="155"/>
    </location>
</feature>
<dbReference type="NCBIfam" id="TIGR00756">
    <property type="entry name" value="PPR"/>
    <property type="match status" value="5"/>
</dbReference>
<evidence type="ECO:0000256" key="3">
    <source>
        <dbReference type="PROSITE-ProRule" id="PRU00708"/>
    </source>
</evidence>
<dbReference type="PROSITE" id="PS51375">
    <property type="entry name" value="PPR"/>
    <property type="match status" value="5"/>
</dbReference>